<protein>
    <submittedName>
        <fullName evidence="2">Uncharacterized protein</fullName>
    </submittedName>
</protein>
<accession>A0ABV7GUP4</accession>
<proteinExistence type="predicted"/>
<evidence type="ECO:0000256" key="1">
    <source>
        <dbReference type="SAM" id="MobiDB-lite"/>
    </source>
</evidence>
<evidence type="ECO:0000313" key="3">
    <source>
        <dbReference type="Proteomes" id="UP001595632"/>
    </source>
</evidence>
<evidence type="ECO:0000313" key="2">
    <source>
        <dbReference type="EMBL" id="MFC3144053.1"/>
    </source>
</evidence>
<organism evidence="2 3">
    <name type="scientific">Psychromarinibacter halotolerans</name>
    <dbReference type="NCBI Taxonomy" id="1775175"/>
    <lineage>
        <taxon>Bacteria</taxon>
        <taxon>Pseudomonadati</taxon>
        <taxon>Pseudomonadota</taxon>
        <taxon>Alphaproteobacteria</taxon>
        <taxon>Rhodobacterales</taxon>
        <taxon>Paracoccaceae</taxon>
        <taxon>Psychromarinibacter</taxon>
    </lineage>
</organism>
<sequence length="43" mass="4869">MNDFTINFEEIQDYLENEALGANEEGEQNISTPVEFSSMPPMS</sequence>
<dbReference type="RefSeq" id="WP_275631316.1">
    <property type="nucleotide sequence ID" value="NZ_JARGYD010000001.1"/>
</dbReference>
<comment type="caution">
    <text evidence="2">The sequence shown here is derived from an EMBL/GenBank/DDBJ whole genome shotgun (WGS) entry which is preliminary data.</text>
</comment>
<reference evidence="3" key="1">
    <citation type="journal article" date="2019" name="Int. J. Syst. Evol. Microbiol.">
        <title>The Global Catalogue of Microorganisms (GCM) 10K type strain sequencing project: providing services to taxonomists for standard genome sequencing and annotation.</title>
        <authorList>
            <consortium name="The Broad Institute Genomics Platform"/>
            <consortium name="The Broad Institute Genome Sequencing Center for Infectious Disease"/>
            <person name="Wu L."/>
            <person name="Ma J."/>
        </authorList>
    </citation>
    <scope>NUCLEOTIDE SEQUENCE [LARGE SCALE GENOMIC DNA]</scope>
    <source>
        <strain evidence="3">KCTC 52366</strain>
    </source>
</reference>
<feature type="region of interest" description="Disordered" evidence="1">
    <location>
        <begin position="21"/>
        <end position="43"/>
    </location>
</feature>
<gene>
    <name evidence="2" type="ORF">ACFOGP_15140</name>
</gene>
<keyword evidence="3" id="KW-1185">Reference proteome</keyword>
<name>A0ABV7GUP4_9RHOB</name>
<dbReference type="EMBL" id="JBHRTB010000010">
    <property type="protein sequence ID" value="MFC3144053.1"/>
    <property type="molecule type" value="Genomic_DNA"/>
</dbReference>
<dbReference type="Proteomes" id="UP001595632">
    <property type="component" value="Unassembled WGS sequence"/>
</dbReference>